<accession>A0A0C9WRQ8</accession>
<reference evidence="2" key="2">
    <citation type="submission" date="2015-01" db="EMBL/GenBank/DDBJ databases">
        <title>Evolutionary Origins and Diversification of the Mycorrhizal Mutualists.</title>
        <authorList>
            <consortium name="DOE Joint Genome Institute"/>
            <consortium name="Mycorrhizal Genomics Consortium"/>
            <person name="Kohler A."/>
            <person name="Kuo A."/>
            <person name="Nagy L.G."/>
            <person name="Floudas D."/>
            <person name="Copeland A."/>
            <person name="Barry K.W."/>
            <person name="Cichocki N."/>
            <person name="Veneault-Fourrey C."/>
            <person name="LaButti K."/>
            <person name="Lindquist E.A."/>
            <person name="Lipzen A."/>
            <person name="Lundell T."/>
            <person name="Morin E."/>
            <person name="Murat C."/>
            <person name="Riley R."/>
            <person name="Ohm R."/>
            <person name="Sun H."/>
            <person name="Tunlid A."/>
            <person name="Henrissat B."/>
            <person name="Grigoriev I.V."/>
            <person name="Hibbett D.S."/>
            <person name="Martin F."/>
        </authorList>
    </citation>
    <scope>NUCLEOTIDE SEQUENCE [LARGE SCALE GENOMIC DNA]</scope>
    <source>
        <strain evidence="2">LaAM-08-1</strain>
    </source>
</reference>
<dbReference type="Proteomes" id="UP000054477">
    <property type="component" value="Unassembled WGS sequence"/>
</dbReference>
<name>A0A0C9WRQ8_9AGAR</name>
<keyword evidence="2" id="KW-1185">Reference proteome</keyword>
<dbReference type="EMBL" id="KN838806">
    <property type="protein sequence ID" value="KIJ94175.1"/>
    <property type="molecule type" value="Genomic_DNA"/>
</dbReference>
<organism evidence="1 2">
    <name type="scientific">Laccaria amethystina LaAM-08-1</name>
    <dbReference type="NCBI Taxonomy" id="1095629"/>
    <lineage>
        <taxon>Eukaryota</taxon>
        <taxon>Fungi</taxon>
        <taxon>Dikarya</taxon>
        <taxon>Basidiomycota</taxon>
        <taxon>Agaricomycotina</taxon>
        <taxon>Agaricomycetes</taxon>
        <taxon>Agaricomycetidae</taxon>
        <taxon>Agaricales</taxon>
        <taxon>Agaricineae</taxon>
        <taxon>Hydnangiaceae</taxon>
        <taxon>Laccaria</taxon>
    </lineage>
</organism>
<gene>
    <name evidence="1" type="ORF">K443DRAFT_368679</name>
</gene>
<protein>
    <submittedName>
        <fullName evidence="1">Unplaced genomic scaffold K443scaffold_271, whole genome shotgun sequence</fullName>
    </submittedName>
</protein>
<evidence type="ECO:0000313" key="2">
    <source>
        <dbReference type="Proteomes" id="UP000054477"/>
    </source>
</evidence>
<reference evidence="1 2" key="1">
    <citation type="submission" date="2014-04" db="EMBL/GenBank/DDBJ databases">
        <authorList>
            <consortium name="DOE Joint Genome Institute"/>
            <person name="Kuo A."/>
            <person name="Kohler A."/>
            <person name="Nagy L.G."/>
            <person name="Floudas D."/>
            <person name="Copeland A."/>
            <person name="Barry K.W."/>
            <person name="Cichocki N."/>
            <person name="Veneault-Fourrey C."/>
            <person name="LaButti K."/>
            <person name="Lindquist E.A."/>
            <person name="Lipzen A."/>
            <person name="Lundell T."/>
            <person name="Morin E."/>
            <person name="Murat C."/>
            <person name="Sun H."/>
            <person name="Tunlid A."/>
            <person name="Henrissat B."/>
            <person name="Grigoriev I.V."/>
            <person name="Hibbett D.S."/>
            <person name="Martin F."/>
            <person name="Nordberg H.P."/>
            <person name="Cantor M.N."/>
            <person name="Hua S.X."/>
        </authorList>
    </citation>
    <scope>NUCLEOTIDE SEQUENCE [LARGE SCALE GENOMIC DNA]</scope>
    <source>
        <strain evidence="1 2">LaAM-08-1</strain>
    </source>
</reference>
<proteinExistence type="predicted"/>
<dbReference type="HOGENOM" id="CLU_3106738_0_0_1"/>
<sequence length="51" mass="5718">MNANPTSDRSCSLVQADFIHWEGFGLTLRGRFQVSDRCICFLASVCPTIPR</sequence>
<evidence type="ECO:0000313" key="1">
    <source>
        <dbReference type="EMBL" id="KIJ94175.1"/>
    </source>
</evidence>
<dbReference type="AlphaFoldDB" id="A0A0C9WRQ8"/>